<reference evidence="2" key="1">
    <citation type="submission" date="2023-03" db="EMBL/GenBank/DDBJ databases">
        <title>Edaphobacter sp.</title>
        <authorList>
            <person name="Huber K.J."/>
            <person name="Papendorf J."/>
            <person name="Pilke C."/>
            <person name="Bunk B."/>
            <person name="Sproeer C."/>
            <person name="Pester M."/>
        </authorList>
    </citation>
    <scope>NUCLEOTIDE SEQUENCE</scope>
    <source>
        <strain evidence="2">DSM 109920</strain>
    </source>
</reference>
<feature type="compositionally biased region" description="Low complexity" evidence="1">
    <location>
        <begin position="88"/>
        <end position="98"/>
    </location>
</feature>
<gene>
    <name evidence="2" type="ORF">P8936_12605</name>
</gene>
<evidence type="ECO:0008006" key="3">
    <source>
        <dbReference type="Google" id="ProtNLM"/>
    </source>
</evidence>
<sequence length="197" mass="20843">MKVYGDMGRRMMAAIVCTGLTCGLSGCMHLQKRPKAPVLPPVMEPVALATLPPPKNPPLLTAPVIEIPPMPISAAAATPRRERKHLAPKTATAAPAEEAAPEPPTDETAAIGDLTAGGAANPQAQEEAASLIRLIEKRVKALPPQTARKQRSQVNRVQNFERQAQDALKSGDVEGATTLATKANLLLDDLDKQTGKE</sequence>
<organism evidence="2">
    <name type="scientific">Edaphobacter paludis</name>
    <dbReference type="NCBI Taxonomy" id="3035702"/>
    <lineage>
        <taxon>Bacteria</taxon>
        <taxon>Pseudomonadati</taxon>
        <taxon>Acidobacteriota</taxon>
        <taxon>Terriglobia</taxon>
        <taxon>Terriglobales</taxon>
        <taxon>Acidobacteriaceae</taxon>
        <taxon>Edaphobacter</taxon>
    </lineage>
</organism>
<proteinExistence type="predicted"/>
<feature type="region of interest" description="Disordered" evidence="1">
    <location>
        <begin position="76"/>
        <end position="112"/>
    </location>
</feature>
<evidence type="ECO:0000313" key="2">
    <source>
        <dbReference type="EMBL" id="XBH12527.1"/>
    </source>
</evidence>
<accession>A0AAU7D5V6</accession>
<dbReference type="PROSITE" id="PS51257">
    <property type="entry name" value="PROKAR_LIPOPROTEIN"/>
    <property type="match status" value="1"/>
</dbReference>
<dbReference type="RefSeq" id="WP_348269508.1">
    <property type="nucleotide sequence ID" value="NZ_CP121195.1"/>
</dbReference>
<evidence type="ECO:0000256" key="1">
    <source>
        <dbReference type="SAM" id="MobiDB-lite"/>
    </source>
</evidence>
<name>A0AAU7D5V6_9BACT</name>
<dbReference type="EMBL" id="CP121195">
    <property type="protein sequence ID" value="XBH12527.1"/>
    <property type="molecule type" value="Genomic_DNA"/>
</dbReference>
<protein>
    <recommendedName>
        <fullName evidence="3">Lipoprotein</fullName>
    </recommendedName>
</protein>
<dbReference type="AlphaFoldDB" id="A0AAU7D5V6"/>